<organism evidence="1 2">
    <name type="scientific">Penicillium chermesinum</name>
    <dbReference type="NCBI Taxonomy" id="63820"/>
    <lineage>
        <taxon>Eukaryota</taxon>
        <taxon>Fungi</taxon>
        <taxon>Dikarya</taxon>
        <taxon>Ascomycota</taxon>
        <taxon>Pezizomycotina</taxon>
        <taxon>Eurotiomycetes</taxon>
        <taxon>Eurotiomycetidae</taxon>
        <taxon>Eurotiales</taxon>
        <taxon>Aspergillaceae</taxon>
        <taxon>Penicillium</taxon>
    </lineage>
</organism>
<sequence>MTIRPAKQLNFGISIGCPGEYEIAKPGEPSALSVAAFSLSVSARNSPHSARLPALLAVYCPGPADVKPGKQHGTLINKSRDPWGV</sequence>
<gene>
    <name evidence="1" type="ORF">N7468_009387</name>
</gene>
<reference evidence="1" key="1">
    <citation type="submission" date="2022-11" db="EMBL/GenBank/DDBJ databases">
        <authorList>
            <person name="Petersen C."/>
        </authorList>
    </citation>
    <scope>NUCLEOTIDE SEQUENCE</scope>
    <source>
        <strain evidence="1">IBT 19713</strain>
    </source>
</reference>
<dbReference type="EMBL" id="JAPQKS010000007">
    <property type="protein sequence ID" value="KAJ5220183.1"/>
    <property type="molecule type" value="Genomic_DNA"/>
</dbReference>
<keyword evidence="2" id="KW-1185">Reference proteome</keyword>
<dbReference type="AlphaFoldDB" id="A0A9W9NI32"/>
<comment type="caution">
    <text evidence="1">The sequence shown here is derived from an EMBL/GenBank/DDBJ whole genome shotgun (WGS) entry which is preliminary data.</text>
</comment>
<reference evidence="1" key="2">
    <citation type="journal article" date="2023" name="IMA Fungus">
        <title>Comparative genomic study of the Penicillium genus elucidates a diverse pangenome and 15 lateral gene transfer events.</title>
        <authorList>
            <person name="Petersen C."/>
            <person name="Sorensen T."/>
            <person name="Nielsen M.R."/>
            <person name="Sondergaard T.E."/>
            <person name="Sorensen J.L."/>
            <person name="Fitzpatrick D.A."/>
            <person name="Frisvad J.C."/>
            <person name="Nielsen K.L."/>
        </authorList>
    </citation>
    <scope>NUCLEOTIDE SEQUENCE</scope>
    <source>
        <strain evidence="1">IBT 19713</strain>
    </source>
</reference>
<dbReference type="GeneID" id="83205986"/>
<evidence type="ECO:0000313" key="2">
    <source>
        <dbReference type="Proteomes" id="UP001150941"/>
    </source>
</evidence>
<name>A0A9W9NI32_9EURO</name>
<accession>A0A9W9NI32</accession>
<dbReference type="RefSeq" id="XP_058327013.1">
    <property type="nucleotide sequence ID" value="XM_058478683.1"/>
</dbReference>
<dbReference type="Proteomes" id="UP001150941">
    <property type="component" value="Unassembled WGS sequence"/>
</dbReference>
<proteinExistence type="predicted"/>
<evidence type="ECO:0000313" key="1">
    <source>
        <dbReference type="EMBL" id="KAJ5220183.1"/>
    </source>
</evidence>
<protein>
    <submittedName>
        <fullName evidence="1">Uncharacterized protein</fullName>
    </submittedName>
</protein>